<evidence type="ECO:0000256" key="10">
    <source>
        <dbReference type="RuleBase" id="RU366056"/>
    </source>
</evidence>
<dbReference type="Pfam" id="PF08320">
    <property type="entry name" value="PIG-X"/>
    <property type="match status" value="1"/>
</dbReference>
<dbReference type="GO" id="GO:0006506">
    <property type="term" value="P:GPI anchor biosynthetic process"/>
    <property type="evidence" value="ECO:0007669"/>
    <property type="project" value="UniProtKB-KW"/>
</dbReference>
<evidence type="ECO:0000313" key="11">
    <source>
        <dbReference type="EnsemblMetazoa" id="CJA41044a.1"/>
    </source>
</evidence>
<dbReference type="EnsemblMetazoa" id="CJA41044a.1">
    <property type="protein sequence ID" value="CJA41044a.1"/>
    <property type="gene ID" value="WBGene00216892"/>
</dbReference>
<accession>A0A8R1IS80</accession>
<dbReference type="InterPro" id="IPR013233">
    <property type="entry name" value="PIG-X/PBN1"/>
</dbReference>
<dbReference type="GO" id="GO:0005789">
    <property type="term" value="C:endoplasmic reticulum membrane"/>
    <property type="evidence" value="ECO:0007669"/>
    <property type="project" value="UniProtKB-SubCell"/>
</dbReference>
<evidence type="ECO:0000256" key="7">
    <source>
        <dbReference type="ARBA" id="ARBA00022989"/>
    </source>
</evidence>
<evidence type="ECO:0000256" key="4">
    <source>
        <dbReference type="ARBA" id="ARBA00022502"/>
    </source>
</evidence>
<proteinExistence type="inferred from homology"/>
<keyword evidence="6 10" id="KW-0256">Endoplasmic reticulum</keyword>
<feature type="signal peptide" evidence="10">
    <location>
        <begin position="1"/>
        <end position="21"/>
    </location>
</feature>
<comment type="similarity">
    <text evidence="3 10">Belongs to the PIGX family.</text>
</comment>
<sequence length="215" mass="24811">MGIFRLLILCVFILRKSCVFSILQRHETEMKITGSGLHRTLQIQTFNQVKSRISTCRLLHKIELPESVLVHEHELETTLADYNILIVPTGNNALSTTVYVIRKKKFSSTFEMKDQLKFPIHLYAPKKSSSPFVNFEYPTIGFDCENNHMTNCSALTVHNDSTLKPVFGKWMTAIKSSSKFLKLNIFNGERFEQFAWHSCFILLALVVFSAYYITF</sequence>
<organism evidence="11 12">
    <name type="scientific">Caenorhabditis japonica</name>
    <dbReference type="NCBI Taxonomy" id="281687"/>
    <lineage>
        <taxon>Eukaryota</taxon>
        <taxon>Metazoa</taxon>
        <taxon>Ecdysozoa</taxon>
        <taxon>Nematoda</taxon>
        <taxon>Chromadorea</taxon>
        <taxon>Rhabditida</taxon>
        <taxon>Rhabditina</taxon>
        <taxon>Rhabditomorpha</taxon>
        <taxon>Rhabditoidea</taxon>
        <taxon>Rhabditidae</taxon>
        <taxon>Peloderinae</taxon>
        <taxon>Caenorhabditis</taxon>
    </lineage>
</organism>
<evidence type="ECO:0000256" key="6">
    <source>
        <dbReference type="ARBA" id="ARBA00022824"/>
    </source>
</evidence>
<evidence type="ECO:0000256" key="8">
    <source>
        <dbReference type="ARBA" id="ARBA00023136"/>
    </source>
</evidence>
<evidence type="ECO:0000256" key="5">
    <source>
        <dbReference type="ARBA" id="ARBA00022692"/>
    </source>
</evidence>
<keyword evidence="10" id="KW-0732">Signal</keyword>
<evidence type="ECO:0000256" key="3">
    <source>
        <dbReference type="ARBA" id="ARBA00010345"/>
    </source>
</evidence>
<feature type="chain" id="PRO_5035966382" description="Phosphatidylinositol-glycan biosynthesis class X protein" evidence="10">
    <location>
        <begin position="22"/>
        <end position="215"/>
    </location>
</feature>
<protein>
    <recommendedName>
        <fullName evidence="10">Phosphatidylinositol-glycan biosynthesis class X protein</fullName>
    </recommendedName>
</protein>
<comment type="pathway">
    <text evidence="2 10">Glycolipid biosynthesis; glycosylphosphatidylinositol-anchor biosynthesis.</text>
</comment>
<comment type="subcellular location">
    <subcellularLocation>
        <location evidence="1 10">Endoplasmic reticulum membrane</location>
        <topology evidence="1 10">Single-pass membrane protein</topology>
    </subcellularLocation>
</comment>
<dbReference type="Proteomes" id="UP000005237">
    <property type="component" value="Unassembled WGS sequence"/>
</dbReference>
<reference evidence="12" key="1">
    <citation type="submission" date="2010-08" db="EMBL/GenBank/DDBJ databases">
        <authorList>
            <consortium name="Caenorhabditis japonica Sequencing Consortium"/>
            <person name="Wilson R.K."/>
        </authorList>
    </citation>
    <scope>NUCLEOTIDE SEQUENCE [LARGE SCALE GENOMIC DNA]</scope>
    <source>
        <strain evidence="12">DF5081</strain>
    </source>
</reference>
<comment type="function">
    <text evidence="10">Stabilizing subunit of the glycosylphosphatidylinositol-mannosyltransferase I complex which catalyzes the transfer of the first mannose, via an alpha-1,4 bond from a dolichol-phosphate-mannose (Dol-P-Man) to the glucosaminyl acyl phosphatidylinositol (GlcN-(acyl)PI) intermediate to generate alpha-D-Man-(1-&gt;4)-alpha-D-GlcN-(1-&gt;6)-(1-radyl,2-acyl-sn-glycero-3-phospho)-2-acyl-inositol and participates in the sixth step of the glycosylphosphatidylinositol-anchor biosynthesis. Probably acts by stabilizing the mannosyltransferase PIGM.</text>
</comment>
<keyword evidence="12" id="KW-1185">Reference proteome</keyword>
<evidence type="ECO:0000256" key="2">
    <source>
        <dbReference type="ARBA" id="ARBA00004687"/>
    </source>
</evidence>
<evidence type="ECO:0000313" key="12">
    <source>
        <dbReference type="Proteomes" id="UP000005237"/>
    </source>
</evidence>
<keyword evidence="4 10" id="KW-0337">GPI-anchor biosynthesis</keyword>
<evidence type="ECO:0000256" key="9">
    <source>
        <dbReference type="ARBA" id="ARBA00023180"/>
    </source>
</evidence>
<reference evidence="11" key="2">
    <citation type="submission" date="2022-06" db="UniProtKB">
        <authorList>
            <consortium name="EnsemblMetazoa"/>
        </authorList>
    </citation>
    <scope>IDENTIFICATION</scope>
    <source>
        <strain evidence="11">DF5081</strain>
    </source>
</reference>
<dbReference type="AlphaFoldDB" id="A0A8R1IS80"/>
<keyword evidence="7 10" id="KW-1133">Transmembrane helix</keyword>
<keyword evidence="8 10" id="KW-0472">Membrane</keyword>
<name>A0A8R1IS80_CAEJA</name>
<keyword evidence="9" id="KW-0325">Glycoprotein</keyword>
<evidence type="ECO:0000256" key="1">
    <source>
        <dbReference type="ARBA" id="ARBA00004389"/>
    </source>
</evidence>
<keyword evidence="5 10" id="KW-0812">Transmembrane</keyword>
<feature type="transmembrane region" description="Helical" evidence="10">
    <location>
        <begin position="194"/>
        <end position="213"/>
    </location>
</feature>